<evidence type="ECO:0000313" key="3">
    <source>
        <dbReference type="Proteomes" id="UP000503278"/>
    </source>
</evidence>
<reference evidence="2 3" key="1">
    <citation type="submission" date="2020-04" db="EMBL/GenBank/DDBJ databases">
        <title>Genome sequencing of novel species.</title>
        <authorList>
            <person name="Heo J."/>
            <person name="Kim S.-J."/>
            <person name="Kim J.-S."/>
            <person name="Hong S.-B."/>
            <person name="Kwon S.-W."/>
        </authorList>
    </citation>
    <scope>NUCLEOTIDE SEQUENCE [LARGE SCALE GENOMIC DNA]</scope>
    <source>
        <strain evidence="2 3">F39-2</strain>
    </source>
</reference>
<name>A0A7L5E2G6_9SPHI</name>
<protein>
    <submittedName>
        <fullName evidence="2">Class I SAM-dependent methyltransferase</fullName>
    </submittedName>
</protein>
<sequence>MTNSLKEQFDQVSKKYDAQRPQLIPCFNDFYTICLPLIEELPSLKTVLDIGAGTGLFTQFIYQKRPDLHFTLIDISGEMLAVAKERFAGANNVSFHELDFSKGTIEQKYDLIISSLAIHHLEDSLKEALYQNIYNDLNPGGIFINADQVKGRTSWFDNYYKMQWQETISKSGLDETAINSALERIKLDKFGYLDLQLSMLDKIGFLEVDCIYKHNNFVVFAGLK</sequence>
<dbReference type="Gene3D" id="3.40.50.150">
    <property type="entry name" value="Vaccinia Virus protein VP39"/>
    <property type="match status" value="1"/>
</dbReference>
<dbReference type="PANTHER" id="PTHR43861">
    <property type="entry name" value="TRANS-ACONITATE 2-METHYLTRANSFERASE-RELATED"/>
    <property type="match status" value="1"/>
</dbReference>
<evidence type="ECO:0000259" key="1">
    <source>
        <dbReference type="Pfam" id="PF08242"/>
    </source>
</evidence>
<dbReference type="InterPro" id="IPR013217">
    <property type="entry name" value="Methyltransf_12"/>
</dbReference>
<keyword evidence="3" id="KW-1185">Reference proteome</keyword>
<dbReference type="InterPro" id="IPR029063">
    <property type="entry name" value="SAM-dependent_MTases_sf"/>
</dbReference>
<dbReference type="KEGG" id="mrob:HH214_15760"/>
<evidence type="ECO:0000313" key="2">
    <source>
        <dbReference type="EMBL" id="QJD97221.1"/>
    </source>
</evidence>
<dbReference type="SUPFAM" id="SSF53335">
    <property type="entry name" value="S-adenosyl-L-methionine-dependent methyltransferases"/>
    <property type="match status" value="1"/>
</dbReference>
<dbReference type="GO" id="GO:0032259">
    <property type="term" value="P:methylation"/>
    <property type="evidence" value="ECO:0007669"/>
    <property type="project" value="UniProtKB-KW"/>
</dbReference>
<dbReference type="Gene3D" id="6.10.140.280">
    <property type="match status" value="1"/>
</dbReference>
<dbReference type="AlphaFoldDB" id="A0A7L5E2G6"/>
<dbReference type="CDD" id="cd02440">
    <property type="entry name" value="AdoMet_MTases"/>
    <property type="match status" value="1"/>
</dbReference>
<accession>A0A7L5E2G6</accession>
<dbReference type="Proteomes" id="UP000503278">
    <property type="component" value="Chromosome"/>
</dbReference>
<feature type="domain" description="Methyltransferase type 12" evidence="1">
    <location>
        <begin position="48"/>
        <end position="143"/>
    </location>
</feature>
<dbReference type="EMBL" id="CP051682">
    <property type="protein sequence ID" value="QJD97221.1"/>
    <property type="molecule type" value="Genomic_DNA"/>
</dbReference>
<gene>
    <name evidence="2" type="ORF">HH214_15760</name>
</gene>
<keyword evidence="2" id="KW-0489">Methyltransferase</keyword>
<keyword evidence="2" id="KW-0808">Transferase</keyword>
<dbReference type="Pfam" id="PF08242">
    <property type="entry name" value="Methyltransf_12"/>
    <property type="match status" value="1"/>
</dbReference>
<organism evidence="2 3">
    <name type="scientific">Mucilaginibacter robiniae</name>
    <dbReference type="NCBI Taxonomy" id="2728022"/>
    <lineage>
        <taxon>Bacteria</taxon>
        <taxon>Pseudomonadati</taxon>
        <taxon>Bacteroidota</taxon>
        <taxon>Sphingobacteriia</taxon>
        <taxon>Sphingobacteriales</taxon>
        <taxon>Sphingobacteriaceae</taxon>
        <taxon>Mucilaginibacter</taxon>
    </lineage>
</organism>
<dbReference type="RefSeq" id="WP_169609207.1">
    <property type="nucleotide sequence ID" value="NZ_CP051682.1"/>
</dbReference>
<proteinExistence type="predicted"/>
<dbReference type="GO" id="GO:0008168">
    <property type="term" value="F:methyltransferase activity"/>
    <property type="evidence" value="ECO:0007669"/>
    <property type="project" value="UniProtKB-KW"/>
</dbReference>